<dbReference type="PROSITE" id="PS00198">
    <property type="entry name" value="4FE4S_FER_1"/>
    <property type="match status" value="1"/>
</dbReference>
<dbReference type="GO" id="GO:0046872">
    <property type="term" value="F:metal ion binding"/>
    <property type="evidence" value="ECO:0007669"/>
    <property type="project" value="UniProtKB-KW"/>
</dbReference>
<keyword evidence="1" id="KW-0479">Metal-binding</keyword>
<evidence type="ECO:0000256" key="3">
    <source>
        <dbReference type="ARBA" id="ARBA00023014"/>
    </source>
</evidence>
<dbReference type="SUPFAM" id="SSF54862">
    <property type="entry name" value="4Fe-4S ferredoxins"/>
    <property type="match status" value="2"/>
</dbReference>
<sequence length="415" mass="47532">MKACSPQLAKAKYCTGCMACSDICRHDAIKIVERNCLPFVQIDADKCINCGLCQKACPIVTPINKNRFEDMKVYGGWANDEQTRIDAASGGGFAGLAQSFFHLHKEKVAVVGATLTNNRVYHILIEQEKDIPLLTNSKYIQSNTKGIYKAVAEKLKNDYWILFSGCPCQIAGLYGYLGKKYRNCERLVTIEVVCHGIASHEALDLHLEYYNSSRIYRFRDKRKGTQDWKFSQCTTIEQNGKEVKLKREEDMFYAIYAGWMLDRKSCSNCQFSEINRVADITIADFWGLPVPDYYKQGVSLIIANNAKADSLIREADAIYTFEDSLRTAIDGNPHLFTGYKFIQYHPIVVWPNFFRKVLPKKLRFNILTNRMPHKLSWAFYKLATIYSIKYRKKQTINRLQNKAPHLLKKANRGGG</sequence>
<dbReference type="RefSeq" id="WP_115615917.1">
    <property type="nucleotide sequence ID" value="NZ_UFSX01000001.1"/>
</dbReference>
<evidence type="ECO:0000256" key="2">
    <source>
        <dbReference type="ARBA" id="ARBA00023004"/>
    </source>
</evidence>
<reference evidence="5 6" key="1">
    <citation type="submission" date="2018-06" db="EMBL/GenBank/DDBJ databases">
        <authorList>
            <consortium name="Pathogen Informatics"/>
            <person name="Doyle S."/>
        </authorList>
    </citation>
    <scope>NUCLEOTIDE SEQUENCE [LARGE SCALE GENOMIC DNA]</scope>
    <source>
        <strain evidence="5 6">NCTC11155</strain>
    </source>
</reference>
<organism evidence="5 6">
    <name type="scientific">Bacteroides eggerthii</name>
    <dbReference type="NCBI Taxonomy" id="28111"/>
    <lineage>
        <taxon>Bacteria</taxon>
        <taxon>Pseudomonadati</taxon>
        <taxon>Bacteroidota</taxon>
        <taxon>Bacteroidia</taxon>
        <taxon>Bacteroidales</taxon>
        <taxon>Bacteroidaceae</taxon>
        <taxon>Bacteroides</taxon>
    </lineage>
</organism>
<dbReference type="PANTHER" id="PTHR43193">
    <property type="match status" value="1"/>
</dbReference>
<accession>A0A380YKY8</accession>
<evidence type="ECO:0000259" key="4">
    <source>
        <dbReference type="PROSITE" id="PS51379"/>
    </source>
</evidence>
<dbReference type="InterPro" id="IPR007525">
    <property type="entry name" value="FrhB_FdhB_C"/>
</dbReference>
<dbReference type="Gene3D" id="3.30.70.20">
    <property type="match status" value="1"/>
</dbReference>
<gene>
    <name evidence="5" type="ORF">NCTC11155_01502</name>
</gene>
<dbReference type="GO" id="GO:0051536">
    <property type="term" value="F:iron-sulfur cluster binding"/>
    <property type="evidence" value="ECO:0007669"/>
    <property type="project" value="UniProtKB-KW"/>
</dbReference>
<dbReference type="InterPro" id="IPR017900">
    <property type="entry name" value="4Fe4S_Fe_S_CS"/>
</dbReference>
<dbReference type="Proteomes" id="UP000254424">
    <property type="component" value="Unassembled WGS sequence"/>
</dbReference>
<dbReference type="AlphaFoldDB" id="A0A380YKY8"/>
<dbReference type="STRING" id="483216.BACEGG_02328"/>
<feature type="domain" description="4Fe-4S ferredoxin-type" evidence="4">
    <location>
        <begin position="4"/>
        <end position="34"/>
    </location>
</feature>
<dbReference type="Pfam" id="PF12838">
    <property type="entry name" value="Fer4_7"/>
    <property type="match status" value="1"/>
</dbReference>
<evidence type="ECO:0000313" key="6">
    <source>
        <dbReference type="Proteomes" id="UP000254424"/>
    </source>
</evidence>
<dbReference type="PANTHER" id="PTHR43193:SF2">
    <property type="entry name" value="POLYFERREDOXIN PROTEIN FWDF"/>
    <property type="match status" value="1"/>
</dbReference>
<evidence type="ECO:0000256" key="1">
    <source>
        <dbReference type="ARBA" id="ARBA00022723"/>
    </source>
</evidence>
<keyword evidence="3" id="KW-0411">Iron-sulfur</keyword>
<keyword evidence="2" id="KW-0408">Iron</keyword>
<dbReference type="EMBL" id="UFSX01000001">
    <property type="protein sequence ID" value="SUV29515.1"/>
    <property type="molecule type" value="Genomic_DNA"/>
</dbReference>
<dbReference type="Pfam" id="PF04432">
    <property type="entry name" value="FrhB_FdhB_C"/>
    <property type="match status" value="1"/>
</dbReference>
<name>A0A380YKY8_9BACE</name>
<protein>
    <submittedName>
        <fullName evidence="5">(4Fe-4S)-binding protein</fullName>
    </submittedName>
</protein>
<evidence type="ECO:0000313" key="5">
    <source>
        <dbReference type="EMBL" id="SUV29515.1"/>
    </source>
</evidence>
<dbReference type="InterPro" id="IPR052977">
    <property type="entry name" value="Polyferredoxin-like_ET"/>
</dbReference>
<feature type="domain" description="4Fe-4S ferredoxin-type" evidence="4">
    <location>
        <begin position="38"/>
        <end position="68"/>
    </location>
</feature>
<proteinExistence type="predicted"/>
<dbReference type="InterPro" id="IPR017896">
    <property type="entry name" value="4Fe4S_Fe-S-bd"/>
</dbReference>
<dbReference type="OrthoDB" id="9813230at2"/>
<dbReference type="PROSITE" id="PS51379">
    <property type="entry name" value="4FE4S_FER_2"/>
    <property type="match status" value="2"/>
</dbReference>